<dbReference type="Proteomes" id="UP000585363">
    <property type="component" value="Unassembled WGS sequence"/>
</dbReference>
<accession>A0A848MKR9</accession>
<dbReference type="NCBIfam" id="NF045926">
    <property type="entry name" value="STM2901_fam"/>
    <property type="match status" value="1"/>
</dbReference>
<comment type="caution">
    <text evidence="1">The sequence shown here is derived from an EMBL/GenBank/DDBJ whole genome shotgun (WGS) entry which is preliminary data.</text>
</comment>
<reference evidence="1 2" key="1">
    <citation type="submission" date="2020-01" db="EMBL/GenBank/DDBJ databases">
        <authorList>
            <person name="Lee S.D."/>
        </authorList>
    </citation>
    <scope>NUCLEOTIDE SEQUENCE [LARGE SCALE GENOMIC DNA]</scope>
    <source>
        <strain evidence="1 2">SAP-1</strain>
    </source>
</reference>
<dbReference type="RefSeq" id="WP_169403561.1">
    <property type="nucleotide sequence ID" value="NZ_JAADJU010000006.1"/>
</dbReference>
<gene>
    <name evidence="1" type="ORF">GW590_13445</name>
</gene>
<dbReference type="Pfam" id="PF26636">
    <property type="entry name" value="DUF8209"/>
    <property type="match status" value="1"/>
</dbReference>
<protein>
    <submittedName>
        <fullName evidence="1">Uncharacterized protein</fullName>
    </submittedName>
</protein>
<proteinExistence type="predicted"/>
<dbReference type="InterPro" id="IPR058064">
    <property type="entry name" value="STM2901-like"/>
</dbReference>
<dbReference type="AlphaFoldDB" id="A0A848MKR9"/>
<dbReference type="EMBL" id="JAADJU010000006">
    <property type="protein sequence ID" value="NMP27863.1"/>
    <property type="molecule type" value="Genomic_DNA"/>
</dbReference>
<organism evidence="1 2">
    <name type="scientific">Rouxiella aceris</name>
    <dbReference type="NCBI Taxonomy" id="2703884"/>
    <lineage>
        <taxon>Bacteria</taxon>
        <taxon>Pseudomonadati</taxon>
        <taxon>Pseudomonadota</taxon>
        <taxon>Gammaproteobacteria</taxon>
        <taxon>Enterobacterales</taxon>
        <taxon>Yersiniaceae</taxon>
        <taxon>Rouxiella</taxon>
    </lineage>
</organism>
<reference evidence="1 2" key="2">
    <citation type="submission" date="2020-06" db="EMBL/GenBank/DDBJ databases">
        <title>Polyphasic characterization of a Rahnella strain isolated from tree sap.</title>
        <authorList>
            <person name="Kim I.S."/>
        </authorList>
    </citation>
    <scope>NUCLEOTIDE SEQUENCE [LARGE SCALE GENOMIC DNA]</scope>
    <source>
        <strain evidence="1 2">SAP-1</strain>
    </source>
</reference>
<name>A0A848MKR9_9GAMM</name>
<sequence>MDTTEELNGTYFYHGQSNLSAGELFDVIFLEQFCDELGIGIESGAAILAGQPWLKTRQKPRDAQAGTSVISKYARILLRNARVPFGIRIPTPVGVRIQPTNKLAAVIARYVPWLGWIGLVNSIYQVSRKTQNKYNLIARPQDRIQWTSF</sequence>
<evidence type="ECO:0000313" key="2">
    <source>
        <dbReference type="Proteomes" id="UP000585363"/>
    </source>
</evidence>
<dbReference type="InterPro" id="IPR058522">
    <property type="entry name" value="DUF8209"/>
</dbReference>
<evidence type="ECO:0000313" key="1">
    <source>
        <dbReference type="EMBL" id="NMP27863.1"/>
    </source>
</evidence>
<keyword evidence="2" id="KW-1185">Reference proteome</keyword>